<dbReference type="EMBL" id="JACMSC010000010">
    <property type="protein sequence ID" value="KAG6504875.1"/>
    <property type="molecule type" value="Genomic_DNA"/>
</dbReference>
<feature type="compositionally biased region" description="Basic and acidic residues" evidence="2">
    <location>
        <begin position="420"/>
        <end position="433"/>
    </location>
</feature>
<feature type="region of interest" description="Disordered" evidence="2">
    <location>
        <begin position="135"/>
        <end position="164"/>
    </location>
</feature>
<feature type="compositionally biased region" description="Polar residues" evidence="2">
    <location>
        <begin position="138"/>
        <end position="158"/>
    </location>
</feature>
<evidence type="ECO:0000256" key="1">
    <source>
        <dbReference type="SAM" id="Coils"/>
    </source>
</evidence>
<evidence type="ECO:0000313" key="3">
    <source>
        <dbReference type="EMBL" id="KAG6504875.1"/>
    </source>
</evidence>
<dbReference type="PANTHER" id="PTHR36335">
    <property type="entry name" value="CHAPERONE DNAJ-DOMAIN SUPERFAMILY PROTEIN"/>
    <property type="match status" value="1"/>
</dbReference>
<feature type="compositionally biased region" description="Polar residues" evidence="2">
    <location>
        <begin position="273"/>
        <end position="292"/>
    </location>
</feature>
<evidence type="ECO:0008006" key="5">
    <source>
        <dbReference type="Google" id="ProtNLM"/>
    </source>
</evidence>
<feature type="region of interest" description="Disordered" evidence="2">
    <location>
        <begin position="393"/>
        <end position="442"/>
    </location>
</feature>
<reference evidence="3 4" key="1">
    <citation type="submission" date="2020-08" db="EMBL/GenBank/DDBJ databases">
        <title>Plant Genome Project.</title>
        <authorList>
            <person name="Zhang R.-G."/>
        </authorList>
    </citation>
    <scope>NUCLEOTIDE SEQUENCE [LARGE SCALE GENOMIC DNA]</scope>
    <source>
        <tissue evidence="3">Rhizome</tissue>
    </source>
</reference>
<proteinExistence type="predicted"/>
<dbReference type="OrthoDB" id="498970at2759"/>
<sequence length="704" mass="78805">MSKGQYQTRIQSGRRALEKCKSKTIEIIDVEKGKNVIIDAPESSHQGSGSLKGKINEIPSVVIHIADEEGENDKLHSNAYQHSSNSRVSPLFGSHSALQELDDEECVMYSKEDLSSSYSSRNGFPLFGSSGTPHVLDSSCSEISSSRNDSSTFNTSGSDDSDFEVEDISGHIHEQWERAALRRKKSQTVRMRSEDQSSVSGSSSDPGLSPPEPTQNMVDLEDSVNKSFFEHSKVSPCKNGNFFDHFKHSQNVDNLEDSTNKFSSEHFKASPSKCGSSRSDSRKNISNMTNGKIRNDPFFGNSRKESPVGSDTSTRISCEVPSFQKNNSLYESSSLRSQTFETHADLNETSTPDVQMQGSATVSVDGFSCMGKAERSPPGNSPSASAIRDEMDFQYEGPNPRKPTKAMDSKHPMAGCSYNHSEKEYGHSAESQHDNPGLQEINPGAKGMSFVQQIHSFNDPIHDEPVIKHSADLFGSETEAIHGKSTSKNDTENGALCQNLSLHVGMQDLSLSLDNLTGDLEKHNEIVMKPIVPKDQSVSISEREKLKESDEYKRAAEEEWAQRNREIQSQAEEAQRLRKRKKAESLRLLDMEKRQKQRVEEIRESQKKDEQTIHLKELIRAEVRKELDKMEWRYRDMASLLRGLGIHVEGGPSPMSHEVNAAYKQALLRFHPDRASRTDIRKQVEAEETFKMISRLKEKLLPAL</sequence>
<accession>A0A8J5GFL4</accession>
<name>A0A8J5GFL4_ZINOF</name>
<feature type="region of interest" description="Disordered" evidence="2">
    <location>
        <begin position="263"/>
        <end position="315"/>
    </location>
</feature>
<protein>
    <recommendedName>
        <fullName evidence="5">J domain-containing protein</fullName>
    </recommendedName>
</protein>
<keyword evidence="4" id="KW-1185">Reference proteome</keyword>
<dbReference type="PANTHER" id="PTHR36335:SF1">
    <property type="entry name" value="CHAPERONE DNAJ-DOMAIN SUPERFAMILY PROTEIN"/>
    <property type="match status" value="1"/>
</dbReference>
<feature type="region of interest" description="Disordered" evidence="2">
    <location>
        <begin position="180"/>
        <end position="218"/>
    </location>
</feature>
<evidence type="ECO:0000256" key="2">
    <source>
        <dbReference type="SAM" id="MobiDB-lite"/>
    </source>
</evidence>
<comment type="caution">
    <text evidence="3">The sequence shown here is derived from an EMBL/GenBank/DDBJ whole genome shotgun (WGS) entry which is preliminary data.</text>
</comment>
<gene>
    <name evidence="3" type="ORF">ZIOFF_037223</name>
</gene>
<feature type="compositionally biased region" description="Low complexity" evidence="2">
    <location>
        <begin position="196"/>
        <end position="207"/>
    </location>
</feature>
<keyword evidence="1" id="KW-0175">Coiled coil</keyword>
<dbReference type="AlphaFoldDB" id="A0A8J5GFL4"/>
<dbReference type="Proteomes" id="UP000734854">
    <property type="component" value="Unassembled WGS sequence"/>
</dbReference>
<evidence type="ECO:0000313" key="4">
    <source>
        <dbReference type="Proteomes" id="UP000734854"/>
    </source>
</evidence>
<feature type="coiled-coil region" evidence="1">
    <location>
        <begin position="557"/>
        <end position="609"/>
    </location>
</feature>
<organism evidence="3 4">
    <name type="scientific">Zingiber officinale</name>
    <name type="common">Ginger</name>
    <name type="synonym">Amomum zingiber</name>
    <dbReference type="NCBI Taxonomy" id="94328"/>
    <lineage>
        <taxon>Eukaryota</taxon>
        <taxon>Viridiplantae</taxon>
        <taxon>Streptophyta</taxon>
        <taxon>Embryophyta</taxon>
        <taxon>Tracheophyta</taxon>
        <taxon>Spermatophyta</taxon>
        <taxon>Magnoliopsida</taxon>
        <taxon>Liliopsida</taxon>
        <taxon>Zingiberales</taxon>
        <taxon>Zingiberaceae</taxon>
        <taxon>Zingiber</taxon>
    </lineage>
</organism>